<reference evidence="2" key="1">
    <citation type="journal article" date="2021" name="Genome Biol. Evol.">
        <title>A High-Quality Reference Genome for a Parasitic Bivalve with Doubly Uniparental Inheritance (Bivalvia: Unionida).</title>
        <authorList>
            <person name="Smith C.H."/>
        </authorList>
    </citation>
    <scope>NUCLEOTIDE SEQUENCE</scope>
    <source>
        <strain evidence="2">CHS0354</strain>
    </source>
</reference>
<feature type="region of interest" description="Disordered" evidence="1">
    <location>
        <begin position="88"/>
        <end position="108"/>
    </location>
</feature>
<name>A0AAE0WE77_9BIVA</name>
<sequence>MNVSYSSSRKSWVGEVWHINVVSNTFVIYTPELQQDEKACYIAATGLPSILSLSKGTIKCTAYQQRNNQVYEQRDDQSYCLAATGRPNILPSGNGTTKYSTERQRDDQVCYRATTG</sequence>
<keyword evidence="3" id="KW-1185">Reference proteome</keyword>
<dbReference type="Proteomes" id="UP001195483">
    <property type="component" value="Unassembled WGS sequence"/>
</dbReference>
<reference evidence="2" key="2">
    <citation type="journal article" date="2021" name="Genome Biol. Evol.">
        <title>Developing a high-quality reference genome for a parasitic bivalve with doubly uniparental inheritance (Bivalvia: Unionida).</title>
        <authorList>
            <person name="Smith C.H."/>
        </authorList>
    </citation>
    <scope>NUCLEOTIDE SEQUENCE</scope>
    <source>
        <strain evidence="2">CHS0354</strain>
        <tissue evidence="2">Mantle</tissue>
    </source>
</reference>
<organism evidence="2 3">
    <name type="scientific">Potamilus streckersoni</name>
    <dbReference type="NCBI Taxonomy" id="2493646"/>
    <lineage>
        <taxon>Eukaryota</taxon>
        <taxon>Metazoa</taxon>
        <taxon>Spiralia</taxon>
        <taxon>Lophotrochozoa</taxon>
        <taxon>Mollusca</taxon>
        <taxon>Bivalvia</taxon>
        <taxon>Autobranchia</taxon>
        <taxon>Heteroconchia</taxon>
        <taxon>Palaeoheterodonta</taxon>
        <taxon>Unionida</taxon>
        <taxon>Unionoidea</taxon>
        <taxon>Unionidae</taxon>
        <taxon>Ambleminae</taxon>
        <taxon>Lampsilini</taxon>
        <taxon>Potamilus</taxon>
    </lineage>
</organism>
<dbReference type="AlphaFoldDB" id="A0AAE0WE77"/>
<gene>
    <name evidence="2" type="ORF">CHS0354_022201</name>
</gene>
<accession>A0AAE0WE77</accession>
<proteinExistence type="predicted"/>
<evidence type="ECO:0000256" key="1">
    <source>
        <dbReference type="SAM" id="MobiDB-lite"/>
    </source>
</evidence>
<reference evidence="2" key="3">
    <citation type="submission" date="2023-05" db="EMBL/GenBank/DDBJ databases">
        <authorList>
            <person name="Smith C.H."/>
        </authorList>
    </citation>
    <scope>NUCLEOTIDE SEQUENCE</scope>
    <source>
        <strain evidence="2">CHS0354</strain>
        <tissue evidence="2">Mantle</tissue>
    </source>
</reference>
<dbReference type="EMBL" id="JAEAOA010001342">
    <property type="protein sequence ID" value="KAK3610934.1"/>
    <property type="molecule type" value="Genomic_DNA"/>
</dbReference>
<comment type="caution">
    <text evidence="2">The sequence shown here is derived from an EMBL/GenBank/DDBJ whole genome shotgun (WGS) entry which is preliminary data.</text>
</comment>
<protein>
    <submittedName>
        <fullName evidence="2">Uncharacterized protein</fullName>
    </submittedName>
</protein>
<evidence type="ECO:0000313" key="3">
    <source>
        <dbReference type="Proteomes" id="UP001195483"/>
    </source>
</evidence>
<evidence type="ECO:0000313" key="2">
    <source>
        <dbReference type="EMBL" id="KAK3610934.1"/>
    </source>
</evidence>